<feature type="transmembrane region" description="Helical" evidence="1">
    <location>
        <begin position="336"/>
        <end position="359"/>
    </location>
</feature>
<feature type="transmembrane region" description="Helical" evidence="1">
    <location>
        <begin position="224"/>
        <end position="245"/>
    </location>
</feature>
<keyword evidence="1" id="KW-0812">Transmembrane</keyword>
<protein>
    <recommendedName>
        <fullName evidence="4">Peptidase M50</fullName>
    </recommendedName>
</protein>
<feature type="transmembrane region" description="Helical" evidence="1">
    <location>
        <begin position="156"/>
        <end position="179"/>
    </location>
</feature>
<accession>A0ABY7KH72</accession>
<sequence length="415" mass="44869">MTDAVTENGKPRIQPSTRVVLHDLAVRRDRDEWIVGRTATRTFVALPTVGARAVELLREGRSVGDTERALRAETGEEFEIADFIRDLVTLGFVARIGDDRPIPDAEPPRASLPWLRPHHVRLALHPALPVLVAALLTAAVVVLFRRPDLLPGYRDLLWSPHGSLVLVGGAAAGWTLLLAHELAHLVTARAAGVPGKMRLGTRLQFLVMQTDISGIELAPRRQRLTAYLAGIAFNLSLASALVLTLALTGPGTTAHRLLAAALLLALLPLPFQCLLFTRTDLYFVLQDLTGCRDLYGDGLAYARYVFRRAVRRPRRGGTTGAADPSTRLPAHERRAVRVYSVVLVIGTVACLAFMAVVTLPADITLLVRAARGLGPDHGLAGNADAVAVLVVLGGINVLWLVTWLRNRRSAGRASA</sequence>
<reference evidence="2" key="1">
    <citation type="submission" date="2022-12" db="EMBL/GenBank/DDBJ databases">
        <authorList>
            <person name="Ruckert C."/>
            <person name="Busche T."/>
            <person name="Kalinowski J."/>
            <person name="Wittmann C."/>
        </authorList>
    </citation>
    <scope>NUCLEOTIDE SEQUENCE</scope>
    <source>
        <strain evidence="2">DSM 40467</strain>
    </source>
</reference>
<keyword evidence="1" id="KW-0472">Membrane</keyword>
<organism evidence="2 3">
    <name type="scientific">Streptomyces cinnabarinus</name>
    <dbReference type="NCBI Taxonomy" id="67287"/>
    <lineage>
        <taxon>Bacteria</taxon>
        <taxon>Bacillati</taxon>
        <taxon>Actinomycetota</taxon>
        <taxon>Actinomycetes</taxon>
        <taxon>Kitasatosporales</taxon>
        <taxon>Streptomycetaceae</taxon>
        <taxon>Streptomyces</taxon>
    </lineage>
</organism>
<evidence type="ECO:0000313" key="3">
    <source>
        <dbReference type="Proteomes" id="UP001164439"/>
    </source>
</evidence>
<evidence type="ECO:0000256" key="1">
    <source>
        <dbReference type="SAM" id="Phobius"/>
    </source>
</evidence>
<proteinExistence type="predicted"/>
<feature type="transmembrane region" description="Helical" evidence="1">
    <location>
        <begin position="122"/>
        <end position="144"/>
    </location>
</feature>
<feature type="transmembrane region" description="Helical" evidence="1">
    <location>
        <begin position="379"/>
        <end position="404"/>
    </location>
</feature>
<evidence type="ECO:0000313" key="2">
    <source>
        <dbReference type="EMBL" id="WAZ23897.1"/>
    </source>
</evidence>
<dbReference type="RefSeq" id="WP_269661440.1">
    <property type="nucleotide sequence ID" value="NZ_CP114413.1"/>
</dbReference>
<evidence type="ECO:0008006" key="4">
    <source>
        <dbReference type="Google" id="ProtNLM"/>
    </source>
</evidence>
<dbReference type="EMBL" id="CP114413">
    <property type="protein sequence ID" value="WAZ23897.1"/>
    <property type="molecule type" value="Genomic_DNA"/>
</dbReference>
<name>A0ABY7KH72_9ACTN</name>
<gene>
    <name evidence="2" type="ORF">STRCI_005268</name>
</gene>
<feature type="transmembrane region" description="Helical" evidence="1">
    <location>
        <begin position="257"/>
        <end position="276"/>
    </location>
</feature>
<keyword evidence="3" id="KW-1185">Reference proteome</keyword>
<dbReference type="Proteomes" id="UP001164439">
    <property type="component" value="Chromosome"/>
</dbReference>
<keyword evidence="1" id="KW-1133">Transmembrane helix</keyword>